<accession>A0A379X2A3</accession>
<organism evidence="1 2">
    <name type="scientific">Salmonella enterica I</name>
    <dbReference type="NCBI Taxonomy" id="59201"/>
    <lineage>
        <taxon>Bacteria</taxon>
        <taxon>Pseudomonadati</taxon>
        <taxon>Pseudomonadota</taxon>
        <taxon>Gammaproteobacteria</taxon>
        <taxon>Enterobacterales</taxon>
        <taxon>Enterobacteriaceae</taxon>
        <taxon>Salmonella</taxon>
    </lineage>
</organism>
<protein>
    <submittedName>
        <fullName evidence="1">Uncharacterized protein</fullName>
    </submittedName>
</protein>
<name>A0A379X2A3_SALET</name>
<proteinExistence type="predicted"/>
<dbReference type="EMBL" id="UGXT01000002">
    <property type="protein sequence ID" value="SUH40459.1"/>
    <property type="molecule type" value="Genomic_DNA"/>
</dbReference>
<sequence length="86" mass="9764">MDKTLFEQKIQRAVDGGRFGLWFRFAQQIEQIVCADGTLLQTHQAQHFEALRRQAHGCAARRVFQLAPVTLALWSFPCSTSNGMKV</sequence>
<reference evidence="1 2" key="1">
    <citation type="submission" date="2018-06" db="EMBL/GenBank/DDBJ databases">
        <authorList>
            <consortium name="Pathogen Informatics"/>
            <person name="Doyle S."/>
        </authorList>
    </citation>
    <scope>NUCLEOTIDE SEQUENCE [LARGE SCALE GENOMIC DNA]</scope>
    <source>
        <strain evidence="1 2">NCTC8261</strain>
    </source>
</reference>
<dbReference type="AlphaFoldDB" id="A0A379X2A3"/>
<evidence type="ECO:0000313" key="2">
    <source>
        <dbReference type="Proteomes" id="UP000254712"/>
    </source>
</evidence>
<dbReference type="Proteomes" id="UP000254712">
    <property type="component" value="Unassembled WGS sequence"/>
</dbReference>
<gene>
    <name evidence="1" type="ORF">NCTC8261_06848</name>
</gene>
<evidence type="ECO:0000313" key="1">
    <source>
        <dbReference type="EMBL" id="SUH40459.1"/>
    </source>
</evidence>